<dbReference type="Proteomes" id="UP000198915">
    <property type="component" value="Unassembled WGS sequence"/>
</dbReference>
<evidence type="ECO:0000313" key="2">
    <source>
        <dbReference type="Proteomes" id="UP000198915"/>
    </source>
</evidence>
<name>A0A1I3WIY4_9BACL</name>
<gene>
    <name evidence="1" type="ORF">SAMN05518846_108103</name>
</gene>
<proteinExistence type="predicted"/>
<organism evidence="1 2">
    <name type="scientific">Brevibacillus centrosporus</name>
    <dbReference type="NCBI Taxonomy" id="54910"/>
    <lineage>
        <taxon>Bacteria</taxon>
        <taxon>Bacillati</taxon>
        <taxon>Bacillota</taxon>
        <taxon>Bacilli</taxon>
        <taxon>Bacillales</taxon>
        <taxon>Paenibacillaceae</taxon>
        <taxon>Brevibacillus</taxon>
    </lineage>
</organism>
<dbReference type="STRING" id="1884381.SAMN05518846_108103"/>
<dbReference type="EMBL" id="FORT01000008">
    <property type="protein sequence ID" value="SFK06416.1"/>
    <property type="molecule type" value="Genomic_DNA"/>
</dbReference>
<protein>
    <submittedName>
        <fullName evidence="1">Uncharacterized protein</fullName>
    </submittedName>
</protein>
<sequence>MERSFYYPVSWSEAHKYKLLLDQEGVPYEILSPVDLPILEKGQLAIVFPSIPLRMYAWVRTLFYRDGLRYPDPFSLDFRAR</sequence>
<evidence type="ECO:0000313" key="1">
    <source>
        <dbReference type="EMBL" id="SFK06416.1"/>
    </source>
</evidence>
<dbReference type="RefSeq" id="WP_092269197.1">
    <property type="nucleotide sequence ID" value="NZ_BJOE01000013.1"/>
</dbReference>
<dbReference type="AlphaFoldDB" id="A0A1I3WIY4"/>
<keyword evidence="2" id="KW-1185">Reference proteome</keyword>
<dbReference type="GeneID" id="301130213"/>
<accession>A0A1I3WIY4</accession>
<reference evidence="2" key="1">
    <citation type="submission" date="2016-10" db="EMBL/GenBank/DDBJ databases">
        <authorList>
            <person name="Varghese N."/>
            <person name="Submissions S."/>
        </authorList>
    </citation>
    <scope>NUCLEOTIDE SEQUENCE [LARGE SCALE GENOMIC DNA]</scope>
    <source>
        <strain evidence="2">OK042</strain>
    </source>
</reference>